<dbReference type="KEGG" id="hdi:HDIA_3435"/>
<evidence type="ECO:0000259" key="2">
    <source>
        <dbReference type="Pfam" id="PF03372"/>
    </source>
</evidence>
<feature type="domain" description="Endonuclease/exonuclease/phosphatase" evidence="2">
    <location>
        <begin position="31"/>
        <end position="313"/>
    </location>
</feature>
<organism evidence="3 4">
    <name type="scientific">Hartmannibacter diazotrophicus</name>
    <dbReference type="NCBI Taxonomy" id="1482074"/>
    <lineage>
        <taxon>Bacteria</taxon>
        <taxon>Pseudomonadati</taxon>
        <taxon>Pseudomonadota</taxon>
        <taxon>Alphaproteobacteria</taxon>
        <taxon>Hyphomicrobiales</taxon>
        <taxon>Pleomorphomonadaceae</taxon>
        <taxon>Hartmannibacter</taxon>
    </lineage>
</organism>
<dbReference type="OrthoDB" id="3414047at2"/>
<reference evidence="4" key="1">
    <citation type="submission" date="2017-09" db="EMBL/GenBank/DDBJ databases">
        <title>Genome sequence of Nannocystis excedens DSM 71.</title>
        <authorList>
            <person name="Blom J."/>
        </authorList>
    </citation>
    <scope>NUCLEOTIDE SEQUENCE [LARGE SCALE GENOMIC DNA]</scope>
    <source>
        <strain evidence="4">type strain: E19</strain>
    </source>
</reference>
<dbReference type="Pfam" id="PF03372">
    <property type="entry name" value="Exo_endo_phos"/>
    <property type="match status" value="1"/>
</dbReference>
<dbReference type="InterPro" id="IPR036691">
    <property type="entry name" value="Endo/exonu/phosph_ase_sf"/>
</dbReference>
<dbReference type="PANTHER" id="PTHR41349">
    <property type="match status" value="1"/>
</dbReference>
<evidence type="ECO:0000256" key="1">
    <source>
        <dbReference type="SAM" id="MobiDB-lite"/>
    </source>
</evidence>
<dbReference type="InterPro" id="IPR005135">
    <property type="entry name" value="Endo/exonuclease/phosphatase"/>
</dbReference>
<feature type="region of interest" description="Disordered" evidence="1">
    <location>
        <begin position="253"/>
        <end position="272"/>
    </location>
</feature>
<sequence length="322" mass="34035">MTRSWISAAALGAALLGGCGTGWAQTTLKVMSFNIYGGGANEGKSIDETVAAIKAANPDVISISETRAESDPCTAESCPPAGPSIAADLAAALGFQFHDQTGDDPAIWANAVLSRYPIVSPTADELGVTIDVEGRRITVFSVNLDDAPYQPYQLLDIEYGSAPFLKTAAEAISSAEATRGKAFDDLVKDAEAAMQAGSEAVFIDGDFNEPSHRDWTEATVKAGLQPLAVAWPGTTKLEAAGFTDTFRAVHPDPVATPGMTWTPTSEPTDPEDHHDRIDFVFAKAKDLKVLDSKVVGEKEPEAAIVVTPWPSDHRAVISTVTF</sequence>
<dbReference type="PROSITE" id="PS51257">
    <property type="entry name" value="PROKAR_LIPOPROTEIN"/>
    <property type="match status" value="1"/>
</dbReference>
<dbReference type="Gene3D" id="3.60.10.10">
    <property type="entry name" value="Endonuclease/exonuclease/phosphatase"/>
    <property type="match status" value="1"/>
</dbReference>
<accession>A0A2C9D9M8</accession>
<evidence type="ECO:0000313" key="4">
    <source>
        <dbReference type="Proteomes" id="UP000223606"/>
    </source>
</evidence>
<name>A0A2C9D9M8_9HYPH</name>
<dbReference type="Proteomes" id="UP000223606">
    <property type="component" value="Chromosome 1"/>
</dbReference>
<protein>
    <submittedName>
        <fullName evidence="3">Exodeoxyribonuclease III (Xth)</fullName>
    </submittedName>
</protein>
<dbReference type="EMBL" id="LT960614">
    <property type="protein sequence ID" value="SON56976.1"/>
    <property type="molecule type" value="Genomic_DNA"/>
</dbReference>
<dbReference type="RefSeq" id="WP_099557297.1">
    <property type="nucleotide sequence ID" value="NZ_LT960614.1"/>
</dbReference>
<gene>
    <name evidence="3" type="ORF">HDIA_3435</name>
</gene>
<dbReference type="GO" id="GO:0003824">
    <property type="term" value="F:catalytic activity"/>
    <property type="evidence" value="ECO:0007669"/>
    <property type="project" value="InterPro"/>
</dbReference>
<dbReference type="AlphaFoldDB" id="A0A2C9D9M8"/>
<dbReference type="PANTHER" id="PTHR41349:SF1">
    <property type="entry name" value="PROTEIN CBG08683"/>
    <property type="match status" value="1"/>
</dbReference>
<dbReference type="SUPFAM" id="SSF56219">
    <property type="entry name" value="DNase I-like"/>
    <property type="match status" value="1"/>
</dbReference>
<keyword evidence="4" id="KW-1185">Reference proteome</keyword>
<evidence type="ECO:0000313" key="3">
    <source>
        <dbReference type="EMBL" id="SON56976.1"/>
    </source>
</evidence>
<proteinExistence type="predicted"/>